<comment type="caution">
    <text evidence="2">The sequence shown here is derived from an EMBL/GenBank/DDBJ whole genome shotgun (WGS) entry which is preliminary data.</text>
</comment>
<protein>
    <submittedName>
        <fullName evidence="2">Uncharacterized protein</fullName>
    </submittedName>
</protein>
<dbReference type="EMBL" id="VRSX01000002">
    <property type="protein sequence ID" value="TXK14370.1"/>
    <property type="molecule type" value="Genomic_DNA"/>
</dbReference>
<keyword evidence="3" id="KW-1185">Reference proteome</keyword>
<accession>A0A5C8I816</accession>
<reference evidence="2 3" key="1">
    <citation type="submission" date="2019-08" db="EMBL/GenBank/DDBJ databases">
        <authorList>
            <person name="Dong K."/>
        </authorList>
    </citation>
    <scope>NUCLEOTIDE SEQUENCE [LARGE SCALE GENOMIC DNA]</scope>
    <source>
        <strain evidence="2 3">K-1</strain>
    </source>
</reference>
<dbReference type="RefSeq" id="WP_147051475.1">
    <property type="nucleotide sequence ID" value="NZ_BKAH01000022.1"/>
</dbReference>
<organism evidence="2 3">
    <name type="scientific">Microbacterium saccharophilum</name>
    <dbReference type="NCBI Taxonomy" id="1213358"/>
    <lineage>
        <taxon>Bacteria</taxon>
        <taxon>Bacillati</taxon>
        <taxon>Actinomycetota</taxon>
        <taxon>Actinomycetes</taxon>
        <taxon>Micrococcales</taxon>
        <taxon>Microbacteriaceae</taxon>
        <taxon>Microbacterium</taxon>
    </lineage>
</organism>
<name>A0A5C8I816_9MICO</name>
<feature type="region of interest" description="Disordered" evidence="1">
    <location>
        <begin position="1"/>
        <end position="65"/>
    </location>
</feature>
<evidence type="ECO:0000313" key="2">
    <source>
        <dbReference type="EMBL" id="TXK14370.1"/>
    </source>
</evidence>
<proteinExistence type="predicted"/>
<dbReference type="Proteomes" id="UP000321949">
    <property type="component" value="Unassembled WGS sequence"/>
</dbReference>
<evidence type="ECO:0000256" key="1">
    <source>
        <dbReference type="SAM" id="MobiDB-lite"/>
    </source>
</evidence>
<evidence type="ECO:0000313" key="3">
    <source>
        <dbReference type="Proteomes" id="UP000321949"/>
    </source>
</evidence>
<gene>
    <name evidence="2" type="ORF">FVP74_07355</name>
</gene>
<sequence length="65" mass="6427">MSVNDPKPSQAEGEDPDRPTGPAEGTSGHPSQAEGEDPAHPAEGEEVSAAAPDATTAEFEGLAGA</sequence>
<dbReference type="AlphaFoldDB" id="A0A5C8I816"/>